<dbReference type="AlphaFoldDB" id="A0AAF0DY89"/>
<keyword evidence="1" id="KW-0175">Coiled coil</keyword>
<dbReference type="EMBL" id="CP119934">
    <property type="protein sequence ID" value="WFD01672.1"/>
    <property type="molecule type" value="Genomic_DNA"/>
</dbReference>
<evidence type="ECO:0008006" key="5">
    <source>
        <dbReference type="Google" id="ProtNLM"/>
    </source>
</evidence>
<sequence length="174" mass="19838">MGATPSKHENASPATQPVDKVDLGNALTRKLQEVTGDASASAPDSKRQELIDSSIQEKIHAELSKLRKQEQEMQKKIELALEKENIDRQGKPWFGNDKGQSSELLQQELNRVKSQIEKFNKRSVDSFPALKKAREDIIQCYRNDNKRTLDCWREVDAFNKAIAEAEKELFAAWK</sequence>
<name>A0AAF0DY89_9BASI</name>
<dbReference type="InterPro" id="IPR012471">
    <property type="entry name" value="DUF1690"/>
</dbReference>
<proteinExistence type="predicted"/>
<evidence type="ECO:0000313" key="3">
    <source>
        <dbReference type="EMBL" id="WFD01672.1"/>
    </source>
</evidence>
<protein>
    <recommendedName>
        <fullName evidence="5">MICOS complex subunit mic19</fullName>
    </recommendedName>
</protein>
<evidence type="ECO:0000256" key="1">
    <source>
        <dbReference type="SAM" id="Coils"/>
    </source>
</evidence>
<keyword evidence="4" id="KW-1185">Reference proteome</keyword>
<dbReference type="Pfam" id="PF07956">
    <property type="entry name" value="DUF1690"/>
    <property type="match status" value="1"/>
</dbReference>
<dbReference type="Proteomes" id="UP001214603">
    <property type="component" value="Chromosome 1"/>
</dbReference>
<accession>A0AAF0DY89</accession>
<feature type="compositionally biased region" description="Basic and acidic residues" evidence="2">
    <location>
        <begin position="44"/>
        <end position="53"/>
    </location>
</feature>
<organism evidence="3 4">
    <name type="scientific">Malassezia obtusa</name>
    <dbReference type="NCBI Taxonomy" id="76774"/>
    <lineage>
        <taxon>Eukaryota</taxon>
        <taxon>Fungi</taxon>
        <taxon>Dikarya</taxon>
        <taxon>Basidiomycota</taxon>
        <taxon>Ustilaginomycotina</taxon>
        <taxon>Malasseziomycetes</taxon>
        <taxon>Malasseziales</taxon>
        <taxon>Malasseziaceae</taxon>
        <taxon>Malassezia</taxon>
    </lineage>
</organism>
<reference evidence="3" key="1">
    <citation type="submission" date="2023-03" db="EMBL/GenBank/DDBJ databases">
        <title>Mating type loci evolution in Malassezia.</title>
        <authorList>
            <person name="Coelho M.A."/>
        </authorList>
    </citation>
    <scope>NUCLEOTIDE SEQUENCE</scope>
    <source>
        <strain evidence="3">CBS 7876</strain>
    </source>
</reference>
<evidence type="ECO:0000313" key="4">
    <source>
        <dbReference type="Proteomes" id="UP001214603"/>
    </source>
</evidence>
<feature type="compositionally biased region" description="Basic and acidic residues" evidence="2">
    <location>
        <begin position="1"/>
        <end position="10"/>
    </location>
</feature>
<evidence type="ECO:0000256" key="2">
    <source>
        <dbReference type="SAM" id="MobiDB-lite"/>
    </source>
</evidence>
<feature type="coiled-coil region" evidence="1">
    <location>
        <begin position="56"/>
        <end position="122"/>
    </location>
</feature>
<gene>
    <name evidence="3" type="ORF">MOBT1_000348</name>
</gene>
<feature type="region of interest" description="Disordered" evidence="2">
    <location>
        <begin position="1"/>
        <end position="53"/>
    </location>
</feature>